<feature type="non-terminal residue" evidence="2">
    <location>
        <position position="1"/>
    </location>
</feature>
<keyword evidence="1" id="KW-1133">Transmembrane helix</keyword>
<proteinExistence type="predicted"/>
<dbReference type="EMBL" id="BNCO01000041">
    <property type="protein sequence ID" value="GIL60808.1"/>
    <property type="molecule type" value="Genomic_DNA"/>
</dbReference>
<accession>A0A8J4F8J3</accession>
<feature type="transmembrane region" description="Helical" evidence="1">
    <location>
        <begin position="121"/>
        <end position="149"/>
    </location>
</feature>
<comment type="caution">
    <text evidence="2">The sequence shown here is derived from an EMBL/GenBank/DDBJ whole genome shotgun (WGS) entry which is preliminary data.</text>
</comment>
<evidence type="ECO:0000256" key="1">
    <source>
        <dbReference type="SAM" id="Phobius"/>
    </source>
</evidence>
<keyword evidence="1" id="KW-0812">Transmembrane</keyword>
<keyword evidence="3" id="KW-1185">Reference proteome</keyword>
<organism evidence="2 3">
    <name type="scientific">Volvox africanus</name>
    <dbReference type="NCBI Taxonomy" id="51714"/>
    <lineage>
        <taxon>Eukaryota</taxon>
        <taxon>Viridiplantae</taxon>
        <taxon>Chlorophyta</taxon>
        <taxon>core chlorophytes</taxon>
        <taxon>Chlorophyceae</taxon>
        <taxon>CS clade</taxon>
        <taxon>Chlamydomonadales</taxon>
        <taxon>Volvocaceae</taxon>
        <taxon>Volvox</taxon>
    </lineage>
</organism>
<keyword evidence="1" id="KW-0472">Membrane</keyword>
<feature type="transmembrane region" description="Helical" evidence="1">
    <location>
        <begin position="41"/>
        <end position="74"/>
    </location>
</feature>
<evidence type="ECO:0000313" key="2">
    <source>
        <dbReference type="EMBL" id="GIL60808.1"/>
    </source>
</evidence>
<reference evidence="2" key="1">
    <citation type="journal article" date="2021" name="Proc. Natl. Acad. Sci. U.S.A.">
        <title>Three genomes in the algal genus Volvox reveal the fate of a haploid sex-determining region after a transition to homothallism.</title>
        <authorList>
            <person name="Yamamoto K."/>
            <person name="Hamaji T."/>
            <person name="Kawai-Toyooka H."/>
            <person name="Matsuzaki R."/>
            <person name="Takahashi F."/>
            <person name="Nishimura Y."/>
            <person name="Kawachi M."/>
            <person name="Noguchi H."/>
            <person name="Minakuchi Y."/>
            <person name="Umen J.G."/>
            <person name="Toyoda A."/>
            <person name="Nozaki H."/>
        </authorList>
    </citation>
    <scope>NUCLEOTIDE SEQUENCE</scope>
    <source>
        <strain evidence="2">NIES-3780</strain>
    </source>
</reference>
<dbReference type="Proteomes" id="UP000747399">
    <property type="component" value="Unassembled WGS sequence"/>
</dbReference>
<protein>
    <submittedName>
        <fullName evidence="2">Uncharacterized protein</fullName>
    </submittedName>
</protein>
<gene>
    <name evidence="2" type="ORF">Vafri_15328</name>
</gene>
<dbReference type="AlphaFoldDB" id="A0A8J4F8J3"/>
<name>A0A8J4F8J3_9CHLO</name>
<sequence>LSSLFALVLPSSLFALAANNRRWRWTSRQWRLQVLRFFRRNATAAAASCCCNLPMLFFSGLLLHLFNLGLLLLMRLFFRLGRRIGLVEVRQTPYGRYNNRICNRVIPISSRPVRPLSSGHVAVALFTAQTQSLMTIPMLLFHVLFMLVPERGARARRTPKLSRLRRGDISGIKHGVVLHILLSSLTGYTVLRVTCRWCQSRAIKLLYGDGRRPRGFLRSLLPQ</sequence>
<evidence type="ECO:0000313" key="3">
    <source>
        <dbReference type="Proteomes" id="UP000747399"/>
    </source>
</evidence>